<protein>
    <submittedName>
        <fullName evidence="2">Uncharacterized protein</fullName>
    </submittedName>
</protein>
<organism evidence="2 3">
    <name type="scientific">Rangifer tarandus platyrhynchus</name>
    <name type="common">Svalbard reindeer</name>
    <dbReference type="NCBI Taxonomy" id="3082113"/>
    <lineage>
        <taxon>Eukaryota</taxon>
        <taxon>Metazoa</taxon>
        <taxon>Chordata</taxon>
        <taxon>Craniata</taxon>
        <taxon>Vertebrata</taxon>
        <taxon>Euteleostomi</taxon>
        <taxon>Mammalia</taxon>
        <taxon>Eutheria</taxon>
        <taxon>Laurasiatheria</taxon>
        <taxon>Artiodactyla</taxon>
        <taxon>Ruminantia</taxon>
        <taxon>Pecora</taxon>
        <taxon>Cervidae</taxon>
        <taxon>Odocoileinae</taxon>
        <taxon>Rangifer</taxon>
    </lineage>
</organism>
<evidence type="ECO:0000256" key="1">
    <source>
        <dbReference type="SAM" id="MobiDB-lite"/>
    </source>
</evidence>
<sequence>MLEELDQGFHSTDGSRSFRASFGSSEKFIPSPHRELEGWPCPKDTSANLLPSSSGGQPGICSLGLGRAAVTDRQQGAEDLLWLLEKQQQQQAPLESSPASTSDADAPLPGDPHRRVKQQVIDGFPN</sequence>
<reference evidence="2" key="1">
    <citation type="submission" date="2023-04" db="EMBL/GenBank/DDBJ databases">
        <authorList>
            <consortium name="ELIXIR-Norway"/>
        </authorList>
    </citation>
    <scope>NUCLEOTIDE SEQUENCE [LARGE SCALE GENOMIC DNA]</scope>
</reference>
<feature type="region of interest" description="Disordered" evidence="1">
    <location>
        <begin position="86"/>
        <end position="126"/>
    </location>
</feature>
<dbReference type="Proteomes" id="UP001176941">
    <property type="component" value="Chromosome X"/>
</dbReference>
<name>A0ABN9A727_RANTA</name>
<keyword evidence="3" id="KW-1185">Reference proteome</keyword>
<feature type="compositionally biased region" description="Low complexity" evidence="1">
    <location>
        <begin position="86"/>
        <end position="107"/>
    </location>
</feature>
<gene>
    <name evidence="2" type="ORF">MRATA1EN1_LOCUS29143</name>
</gene>
<evidence type="ECO:0000313" key="3">
    <source>
        <dbReference type="Proteomes" id="UP001176941"/>
    </source>
</evidence>
<proteinExistence type="predicted"/>
<feature type="region of interest" description="Disordered" evidence="1">
    <location>
        <begin position="1"/>
        <end position="58"/>
    </location>
</feature>
<feature type="compositionally biased region" description="Low complexity" evidence="1">
    <location>
        <begin position="14"/>
        <end position="25"/>
    </location>
</feature>
<dbReference type="EMBL" id="OX460343">
    <property type="protein sequence ID" value="CAI9180181.1"/>
    <property type="molecule type" value="Genomic_DNA"/>
</dbReference>
<feature type="compositionally biased region" description="Polar residues" evidence="1">
    <location>
        <begin position="45"/>
        <end position="55"/>
    </location>
</feature>
<evidence type="ECO:0000313" key="2">
    <source>
        <dbReference type="EMBL" id="CAI9180181.1"/>
    </source>
</evidence>
<accession>A0ABN9A727</accession>